<sequence>MEYDSEPQKSDSEDKNWQEIEFQLKVRIADAIICKDITDDNPSLTNGYTALEQLIMYEFEIYEIEEIANKKEEIISFAMDLELDEDWEAEVEVPTFDKELAHRKIAGAVLRGIITDDRLSPWSKLTALDQIICFECGIVEFESIKEERRAIKGIEMDLRGGSKASEEDDVWGTYGKEIY</sequence>
<gene>
    <name evidence="1" type="ORF">UR34_C0002G0039</name>
</gene>
<proteinExistence type="predicted"/>
<dbReference type="AlphaFoldDB" id="A0A0G0A007"/>
<comment type="caution">
    <text evidence="1">The sequence shown here is derived from an EMBL/GenBank/DDBJ whole genome shotgun (WGS) entry which is preliminary data.</text>
</comment>
<dbReference type="EMBL" id="LBOV01000002">
    <property type="protein sequence ID" value="KKP44536.1"/>
    <property type="molecule type" value="Genomic_DNA"/>
</dbReference>
<protein>
    <submittedName>
        <fullName evidence="1">Uncharacterized protein</fullName>
    </submittedName>
</protein>
<accession>A0A0G0A007</accession>
<evidence type="ECO:0000313" key="1">
    <source>
        <dbReference type="EMBL" id="KKP44536.1"/>
    </source>
</evidence>
<organism evidence="1 2">
    <name type="scientific">candidate division WS6 bacterium GW2011_GWC1_33_20</name>
    <dbReference type="NCBI Taxonomy" id="1619089"/>
    <lineage>
        <taxon>Bacteria</taxon>
        <taxon>Candidatus Dojkabacteria</taxon>
    </lineage>
</organism>
<name>A0A0G0A007_9BACT</name>
<reference evidence="1 2" key="1">
    <citation type="journal article" date="2015" name="Nature">
        <title>rRNA introns, odd ribosomes, and small enigmatic genomes across a large radiation of phyla.</title>
        <authorList>
            <person name="Brown C.T."/>
            <person name="Hug L.A."/>
            <person name="Thomas B.C."/>
            <person name="Sharon I."/>
            <person name="Castelle C.J."/>
            <person name="Singh A."/>
            <person name="Wilkins M.J."/>
            <person name="Williams K.H."/>
            <person name="Banfield J.F."/>
        </authorList>
    </citation>
    <scope>NUCLEOTIDE SEQUENCE [LARGE SCALE GENOMIC DNA]</scope>
</reference>
<dbReference type="Proteomes" id="UP000034302">
    <property type="component" value="Unassembled WGS sequence"/>
</dbReference>
<evidence type="ECO:0000313" key="2">
    <source>
        <dbReference type="Proteomes" id="UP000034302"/>
    </source>
</evidence>